<feature type="compositionally biased region" description="Low complexity" evidence="1">
    <location>
        <begin position="646"/>
        <end position="660"/>
    </location>
</feature>
<proteinExistence type="predicted"/>
<dbReference type="PANTHER" id="PTHR32432:SF3">
    <property type="entry name" value="ETHANOLAMINE UTILIZATION PROTEIN EUTJ"/>
    <property type="match status" value="1"/>
</dbReference>
<name>A0AAW5F7L6_CLOSY</name>
<dbReference type="Gene3D" id="3.30.420.40">
    <property type="match status" value="2"/>
</dbReference>
<dbReference type="Pfam" id="PF05137">
    <property type="entry name" value="PilN"/>
    <property type="match status" value="1"/>
</dbReference>
<protein>
    <submittedName>
        <fullName evidence="2">Pilus assembly protein PilM</fullName>
    </submittedName>
</protein>
<dbReference type="InterPro" id="IPR005883">
    <property type="entry name" value="PilM"/>
</dbReference>
<dbReference type="SUPFAM" id="SSF53067">
    <property type="entry name" value="Actin-like ATPase domain"/>
    <property type="match status" value="1"/>
</dbReference>
<dbReference type="AlphaFoldDB" id="A0AAW5F7L6"/>
<dbReference type="CDD" id="cd24049">
    <property type="entry name" value="ASKHA_NBD_PilM"/>
    <property type="match status" value="1"/>
</dbReference>
<dbReference type="Gene3D" id="3.30.1490.300">
    <property type="match status" value="1"/>
</dbReference>
<evidence type="ECO:0000313" key="2">
    <source>
        <dbReference type="EMBL" id="MCK0087810.1"/>
    </source>
</evidence>
<gene>
    <name evidence="2" type="primary">pilM</name>
    <name evidence="2" type="ORF">K5I21_18450</name>
</gene>
<sequence length="719" mass="78268">MGKLLSIVLTDNHIRIAELSNGRRGVSVYRLLTKEVPESLVSGGLIVDVRGFAEYLNATLKYANIKTKKVVFSLPSDRIMSREVVLPEMKEEKLKTALKVNAPEYFPVELTDYVLSYFTISRILEDETENGDEDEETQERKKAKRKKPGIGRSRSKLRLMVVAVPNEMVQSYYDAAKLAHLKLISVDYIGNSVFQLTSNQIGDEPCLVIQLDEEHTVLTIYNETVMVLQRHVDFGSISLLQSIMDKKNCSQEEALEQLERRQLIHDNFDDGDELTDTLYYLVSNIKRVIEYYTGRNADHPLELVYIIGDGSRISGLDELFDKQLNLPVERITALKQVSVKESAGLSMKEVLRYMDNIGAVVDPVDLIPKQLEQDIRRKLEAKAYRVMILLALFASVVIVTVPATNFFNEAMETIDLQNKLLTVEDVKPILDNYRQAQTRYSDVVQVQSLVRTNNESLSNFIDIFEQLRPSNISIQSFSCSEGQVSFSALAQGKKTVAKLIQQLGMIANVSEVKVSALSSVFEGNQETVAFSLTCTLINQDSILNPGTKEETLENMMPDEYSEIWAPDEGVEEDGTGGDDTDAAGTENEVLEKNNVQSADIEVGGQESGQTQLAAQVNAAAVAPAGEADAAAVPVTEQTPGGQVPDAPAANPGEANPGEANSGEVNSGTANPGAENGGTGPEPAPVTVPDNTNADIPAGAAAEGSGPASAKGLESGGTAS</sequence>
<dbReference type="InterPro" id="IPR043129">
    <property type="entry name" value="ATPase_NBD"/>
</dbReference>
<feature type="region of interest" description="Disordered" evidence="1">
    <location>
        <begin position="128"/>
        <end position="150"/>
    </location>
</feature>
<organism evidence="2 3">
    <name type="scientific">Clostridium symbiosum</name>
    <name type="common">Bacteroides symbiosus</name>
    <dbReference type="NCBI Taxonomy" id="1512"/>
    <lineage>
        <taxon>Bacteria</taxon>
        <taxon>Bacillati</taxon>
        <taxon>Bacillota</taxon>
        <taxon>Clostridia</taxon>
        <taxon>Lachnospirales</taxon>
        <taxon>Lachnospiraceae</taxon>
        <taxon>Otoolea</taxon>
    </lineage>
</organism>
<feature type="region of interest" description="Disordered" evidence="1">
    <location>
        <begin position="635"/>
        <end position="719"/>
    </location>
</feature>
<accession>A0AAW5F7L6</accession>
<dbReference type="InterPro" id="IPR050696">
    <property type="entry name" value="FtsA/MreB"/>
</dbReference>
<evidence type="ECO:0000256" key="1">
    <source>
        <dbReference type="SAM" id="MobiDB-lite"/>
    </source>
</evidence>
<feature type="compositionally biased region" description="Low complexity" evidence="1">
    <location>
        <begin position="696"/>
        <end position="709"/>
    </location>
</feature>
<feature type="compositionally biased region" description="Acidic residues" evidence="1">
    <location>
        <begin position="128"/>
        <end position="137"/>
    </location>
</feature>
<feature type="compositionally biased region" description="Basic residues" evidence="1">
    <location>
        <begin position="141"/>
        <end position="150"/>
    </location>
</feature>
<dbReference type="RefSeq" id="WP_024739798.1">
    <property type="nucleotide sequence ID" value="NZ_JAINVB010000001.1"/>
</dbReference>
<dbReference type="PANTHER" id="PTHR32432">
    <property type="entry name" value="CELL DIVISION PROTEIN FTSA-RELATED"/>
    <property type="match status" value="1"/>
</dbReference>
<dbReference type="EMBL" id="JAINVB010000001">
    <property type="protein sequence ID" value="MCK0087810.1"/>
    <property type="molecule type" value="Genomic_DNA"/>
</dbReference>
<reference evidence="2" key="1">
    <citation type="journal article" date="2022" name="Cell Host Microbe">
        <title>Colonization of the live biotherapeutic product VE303 and modulation of the microbiota and metabolites in healthy volunteers.</title>
        <authorList>
            <person name="Dsouza M."/>
            <person name="Menon R."/>
            <person name="Crossette E."/>
            <person name="Bhattarai S.K."/>
            <person name="Schneider J."/>
            <person name="Kim Y.G."/>
            <person name="Reddy S."/>
            <person name="Caballero S."/>
            <person name="Felix C."/>
            <person name="Cornacchione L."/>
            <person name="Hendrickson J."/>
            <person name="Watson A.R."/>
            <person name="Minot S.S."/>
            <person name="Greenfield N."/>
            <person name="Schopf L."/>
            <person name="Szabady R."/>
            <person name="Patarroyo J."/>
            <person name="Smith W."/>
            <person name="Harrison P."/>
            <person name="Kuijper E.J."/>
            <person name="Kelly C.P."/>
            <person name="Olle B."/>
            <person name="Bobilev D."/>
            <person name="Silber J.L."/>
            <person name="Bucci V."/>
            <person name="Roberts B."/>
            <person name="Faith J."/>
            <person name="Norman J.M."/>
        </authorList>
    </citation>
    <scope>NUCLEOTIDE SEQUENCE</scope>
    <source>
        <strain evidence="2">VE303-04</strain>
    </source>
</reference>
<dbReference type="Pfam" id="PF11104">
    <property type="entry name" value="PilM_2"/>
    <property type="match status" value="2"/>
</dbReference>
<dbReference type="InterPro" id="IPR007813">
    <property type="entry name" value="PilN"/>
</dbReference>
<evidence type="ECO:0000313" key="3">
    <source>
        <dbReference type="Proteomes" id="UP001203136"/>
    </source>
</evidence>
<comment type="caution">
    <text evidence="2">The sequence shown here is derived from an EMBL/GenBank/DDBJ whole genome shotgun (WGS) entry which is preliminary data.</text>
</comment>
<dbReference type="Proteomes" id="UP001203136">
    <property type="component" value="Unassembled WGS sequence"/>
</dbReference>